<evidence type="ECO:0000313" key="1">
    <source>
        <dbReference type="EMBL" id="QDV22396.1"/>
    </source>
</evidence>
<dbReference type="Proteomes" id="UP000318017">
    <property type="component" value="Chromosome"/>
</dbReference>
<gene>
    <name evidence="1" type="ORF">Q31a_06810</name>
</gene>
<sequence length="64" mass="6964">MGEEGRERTDEMLLSGELAWCYSSPLSLAGGEYSEAESVVGRKIARGIHLPAPIFLPNVRLDTS</sequence>
<dbReference type="EMBL" id="CP036298">
    <property type="protein sequence ID" value="QDV22396.1"/>
    <property type="molecule type" value="Genomic_DNA"/>
</dbReference>
<keyword evidence="2" id="KW-1185">Reference proteome</keyword>
<organism evidence="1 2">
    <name type="scientific">Aureliella helgolandensis</name>
    <dbReference type="NCBI Taxonomy" id="2527968"/>
    <lineage>
        <taxon>Bacteria</taxon>
        <taxon>Pseudomonadati</taxon>
        <taxon>Planctomycetota</taxon>
        <taxon>Planctomycetia</taxon>
        <taxon>Pirellulales</taxon>
        <taxon>Pirellulaceae</taxon>
        <taxon>Aureliella</taxon>
    </lineage>
</organism>
<dbReference type="KEGG" id="ahel:Q31a_06810"/>
<proteinExistence type="predicted"/>
<name>A0A518G1E2_9BACT</name>
<dbReference type="AlphaFoldDB" id="A0A518G1E2"/>
<accession>A0A518G1E2</accession>
<evidence type="ECO:0000313" key="2">
    <source>
        <dbReference type="Proteomes" id="UP000318017"/>
    </source>
</evidence>
<protein>
    <submittedName>
        <fullName evidence="1">Uncharacterized protein</fullName>
    </submittedName>
</protein>
<reference evidence="1 2" key="1">
    <citation type="submission" date="2019-02" db="EMBL/GenBank/DDBJ databases">
        <title>Deep-cultivation of Planctomycetes and their phenomic and genomic characterization uncovers novel biology.</title>
        <authorList>
            <person name="Wiegand S."/>
            <person name="Jogler M."/>
            <person name="Boedeker C."/>
            <person name="Pinto D."/>
            <person name="Vollmers J."/>
            <person name="Rivas-Marin E."/>
            <person name="Kohn T."/>
            <person name="Peeters S.H."/>
            <person name="Heuer A."/>
            <person name="Rast P."/>
            <person name="Oberbeckmann S."/>
            <person name="Bunk B."/>
            <person name="Jeske O."/>
            <person name="Meyerdierks A."/>
            <person name="Storesund J.E."/>
            <person name="Kallscheuer N."/>
            <person name="Luecker S."/>
            <person name="Lage O.M."/>
            <person name="Pohl T."/>
            <person name="Merkel B.J."/>
            <person name="Hornburger P."/>
            <person name="Mueller R.-W."/>
            <person name="Bruemmer F."/>
            <person name="Labrenz M."/>
            <person name="Spormann A.M."/>
            <person name="Op den Camp H."/>
            <person name="Overmann J."/>
            <person name="Amann R."/>
            <person name="Jetten M.S.M."/>
            <person name="Mascher T."/>
            <person name="Medema M.H."/>
            <person name="Devos D.P."/>
            <person name="Kaster A.-K."/>
            <person name="Ovreas L."/>
            <person name="Rohde M."/>
            <person name="Galperin M.Y."/>
            <person name="Jogler C."/>
        </authorList>
    </citation>
    <scope>NUCLEOTIDE SEQUENCE [LARGE SCALE GENOMIC DNA]</scope>
    <source>
        <strain evidence="1 2">Q31a</strain>
    </source>
</reference>